<proteinExistence type="predicted"/>
<dbReference type="Proteomes" id="UP001225646">
    <property type="component" value="Unassembled WGS sequence"/>
</dbReference>
<protein>
    <submittedName>
        <fullName evidence="2">Membrane-associated HD superfamily phosphohydrolase</fullName>
    </submittedName>
</protein>
<feature type="transmembrane region" description="Helical" evidence="1">
    <location>
        <begin position="51"/>
        <end position="67"/>
    </location>
</feature>
<reference evidence="2 3" key="1">
    <citation type="submission" date="2023-07" db="EMBL/GenBank/DDBJ databases">
        <title>Genomic Encyclopedia of Type Strains, Phase IV (KMG-IV): sequencing the most valuable type-strain genomes for metagenomic binning, comparative biology and taxonomic classification.</title>
        <authorList>
            <person name="Goeker M."/>
        </authorList>
    </citation>
    <scope>NUCLEOTIDE SEQUENCE [LARGE SCALE GENOMIC DNA]</scope>
    <source>
        <strain evidence="2 3">DSM 19092</strain>
    </source>
</reference>
<comment type="caution">
    <text evidence="2">The sequence shown here is derived from an EMBL/GenBank/DDBJ whole genome shotgun (WGS) entry which is preliminary data.</text>
</comment>
<dbReference type="InterPro" id="IPR014617">
    <property type="entry name" value="YphA_Bacsu"/>
</dbReference>
<feature type="transmembrane region" description="Helical" evidence="1">
    <location>
        <begin position="156"/>
        <end position="177"/>
    </location>
</feature>
<accession>A0ABT9VKL0</accession>
<dbReference type="PIRSF" id="PIRSF036710">
    <property type="entry name" value="YphA_Bacsu"/>
    <property type="match status" value="1"/>
</dbReference>
<evidence type="ECO:0000313" key="2">
    <source>
        <dbReference type="EMBL" id="MDQ0161518.1"/>
    </source>
</evidence>
<keyword evidence="1" id="KW-0472">Membrane</keyword>
<feature type="transmembrane region" description="Helical" evidence="1">
    <location>
        <begin position="128"/>
        <end position="150"/>
    </location>
</feature>
<keyword evidence="1" id="KW-1133">Transmembrane helix</keyword>
<feature type="transmembrane region" description="Helical" evidence="1">
    <location>
        <begin position="100"/>
        <end position="121"/>
    </location>
</feature>
<feature type="transmembrane region" description="Helical" evidence="1">
    <location>
        <begin position="6"/>
        <end position="21"/>
    </location>
</feature>
<keyword evidence="3" id="KW-1185">Reference proteome</keyword>
<evidence type="ECO:0000313" key="3">
    <source>
        <dbReference type="Proteomes" id="UP001225646"/>
    </source>
</evidence>
<gene>
    <name evidence="2" type="ORF">J2S06_000588</name>
</gene>
<keyword evidence="1" id="KW-0812">Transmembrane</keyword>
<feature type="transmembrane region" description="Helical" evidence="1">
    <location>
        <begin position="28"/>
        <end position="45"/>
    </location>
</feature>
<dbReference type="RefSeq" id="WP_044749055.1">
    <property type="nucleotide sequence ID" value="NZ_JAUSTR010000001.1"/>
</dbReference>
<dbReference type="EMBL" id="JAUSTR010000001">
    <property type="protein sequence ID" value="MDQ0161518.1"/>
    <property type="molecule type" value="Genomic_DNA"/>
</dbReference>
<sequence>MEGIFYYWVMWGFWIITTFWMKKNNVRFWFSFFILSNIAVSHLYWQLKDFSFNFSYLLFLIFGMMMMNQTKHYIFSVFSVLTISFAYAAIQLVYVYDPVLFWIDIQIVSAIMTCWLSLLLGRKKKQSFAYLLTGLCYGEALFWFIISSIYKPVTVGGFPFLETIVLSNAFLFLWELLKGITNFLEQLVEKTVKEKQERYE</sequence>
<name>A0ABT9VKL0_9BACI</name>
<organism evidence="2 3">
    <name type="scientific">Aeribacillus alveayuensis</name>
    <dbReference type="NCBI Taxonomy" id="279215"/>
    <lineage>
        <taxon>Bacteria</taxon>
        <taxon>Bacillati</taxon>
        <taxon>Bacillota</taxon>
        <taxon>Bacilli</taxon>
        <taxon>Bacillales</taxon>
        <taxon>Bacillaceae</taxon>
        <taxon>Aeribacillus</taxon>
    </lineage>
</organism>
<dbReference type="Pfam" id="PF24124">
    <property type="entry name" value="YphA"/>
    <property type="match status" value="1"/>
</dbReference>
<feature type="transmembrane region" description="Helical" evidence="1">
    <location>
        <begin position="74"/>
        <end position="94"/>
    </location>
</feature>
<evidence type="ECO:0000256" key="1">
    <source>
        <dbReference type="SAM" id="Phobius"/>
    </source>
</evidence>